<accession>A0A511K7D6</accession>
<dbReference type="InterPro" id="IPR016181">
    <property type="entry name" value="Acyl_CoA_acyltransferase"/>
</dbReference>
<evidence type="ECO:0000313" key="3">
    <source>
        <dbReference type="Proteomes" id="UP000321518"/>
    </source>
</evidence>
<comment type="caution">
    <text evidence="2">The sequence shown here is derived from an EMBL/GenBank/DDBJ whole genome shotgun (WGS) entry which is preliminary data.</text>
</comment>
<dbReference type="GO" id="GO:0016747">
    <property type="term" value="F:acyltransferase activity, transferring groups other than amino-acyl groups"/>
    <property type="evidence" value="ECO:0007669"/>
    <property type="project" value="InterPro"/>
</dbReference>
<dbReference type="AlphaFoldDB" id="A0A511K7D6"/>
<protein>
    <recommendedName>
        <fullName evidence="1">N-acetyltransferase domain-containing protein</fullName>
    </recommendedName>
</protein>
<name>A0A511K7D6_RHOTO</name>
<reference evidence="2 3" key="1">
    <citation type="submission" date="2019-07" db="EMBL/GenBank/DDBJ databases">
        <title>Rhodotorula toruloides NBRC10032 genome sequencing.</title>
        <authorList>
            <person name="Shida Y."/>
            <person name="Takaku H."/>
            <person name="Ogasawara W."/>
            <person name="Mori K."/>
        </authorList>
    </citation>
    <scope>NUCLEOTIDE SEQUENCE [LARGE SCALE GENOMIC DNA]</scope>
    <source>
        <strain evidence="2 3">NBRC10032</strain>
    </source>
</reference>
<evidence type="ECO:0000259" key="1">
    <source>
        <dbReference type="PROSITE" id="PS51186"/>
    </source>
</evidence>
<organism evidence="2 3">
    <name type="scientific">Rhodotorula toruloides</name>
    <name type="common">Yeast</name>
    <name type="synonym">Rhodosporidium toruloides</name>
    <dbReference type="NCBI Taxonomy" id="5286"/>
    <lineage>
        <taxon>Eukaryota</taxon>
        <taxon>Fungi</taxon>
        <taxon>Dikarya</taxon>
        <taxon>Basidiomycota</taxon>
        <taxon>Pucciniomycotina</taxon>
        <taxon>Microbotryomycetes</taxon>
        <taxon>Sporidiobolales</taxon>
        <taxon>Sporidiobolaceae</taxon>
        <taxon>Rhodotorula</taxon>
    </lineage>
</organism>
<dbReference type="Gene3D" id="3.40.630.30">
    <property type="match status" value="1"/>
</dbReference>
<dbReference type="EMBL" id="BJWK01000001">
    <property type="protein sequence ID" value="GEM06263.1"/>
    <property type="molecule type" value="Genomic_DNA"/>
</dbReference>
<sequence length="222" mass="25638">MTASSAIKLVRFHPDTAREIDELKRQRVLCGWNLDKVEAWREQCRRGVKNLYWIHSAVPIDTPEFEPLNADNSRAGPPPPDPSFQPVGHISLDWEDSEDDDTLCDQENGIITLATFFILLSQQGKGYGNVVMKEAERMAVEVGAKEITLNTVDGEYAVHPWWWEQQGIKFNSRLRINERWYERLGYKAYRRAVPRYPCRTVDGRDILLEAVFMRKTLDVQSG</sequence>
<feature type="domain" description="N-acetyltransferase" evidence="1">
    <location>
        <begin position="52"/>
        <end position="218"/>
    </location>
</feature>
<evidence type="ECO:0000313" key="2">
    <source>
        <dbReference type="EMBL" id="GEM06263.1"/>
    </source>
</evidence>
<dbReference type="CDD" id="cd04301">
    <property type="entry name" value="NAT_SF"/>
    <property type="match status" value="1"/>
</dbReference>
<proteinExistence type="predicted"/>
<dbReference type="Proteomes" id="UP000321518">
    <property type="component" value="Unassembled WGS sequence"/>
</dbReference>
<dbReference type="OrthoDB" id="2326446at2759"/>
<dbReference type="PROSITE" id="PS51186">
    <property type="entry name" value="GNAT"/>
    <property type="match status" value="1"/>
</dbReference>
<gene>
    <name evidence="2" type="ORF">Rt10032_c01g0280</name>
</gene>
<dbReference type="Pfam" id="PF00583">
    <property type="entry name" value="Acetyltransf_1"/>
    <property type="match status" value="1"/>
</dbReference>
<dbReference type="SUPFAM" id="SSF55729">
    <property type="entry name" value="Acyl-CoA N-acyltransferases (Nat)"/>
    <property type="match status" value="1"/>
</dbReference>
<dbReference type="InterPro" id="IPR000182">
    <property type="entry name" value="GNAT_dom"/>
</dbReference>